<dbReference type="Gene3D" id="3.40.50.1110">
    <property type="entry name" value="SGNH hydrolase"/>
    <property type="match status" value="1"/>
</dbReference>
<name>A0ABZ0RKT9_9BACT</name>
<dbReference type="SUPFAM" id="SSF52266">
    <property type="entry name" value="SGNH hydrolase"/>
    <property type="match status" value="1"/>
</dbReference>
<dbReference type="PANTHER" id="PTHR43695">
    <property type="entry name" value="PUTATIVE (AFU_ORTHOLOGUE AFUA_2G17250)-RELATED"/>
    <property type="match status" value="1"/>
</dbReference>
<organism evidence="5 6">
    <name type="scientific">Coraliomargarita algicola</name>
    <dbReference type="NCBI Taxonomy" id="3092156"/>
    <lineage>
        <taxon>Bacteria</taxon>
        <taxon>Pseudomonadati</taxon>
        <taxon>Verrucomicrobiota</taxon>
        <taxon>Opitutia</taxon>
        <taxon>Puniceicoccales</taxon>
        <taxon>Coraliomargaritaceae</taxon>
        <taxon>Coraliomargarita</taxon>
    </lineage>
</organism>
<evidence type="ECO:0000256" key="2">
    <source>
        <dbReference type="ARBA" id="ARBA00022801"/>
    </source>
</evidence>
<accession>A0ABZ0RKT9</accession>
<evidence type="ECO:0000313" key="6">
    <source>
        <dbReference type="Proteomes" id="UP001324993"/>
    </source>
</evidence>
<protein>
    <submittedName>
        <fullName evidence="5">Rhamnogalacturonan acetylesterase</fullName>
    </submittedName>
</protein>
<evidence type="ECO:0000259" key="4">
    <source>
        <dbReference type="Pfam" id="PF13472"/>
    </source>
</evidence>
<gene>
    <name evidence="5" type="ORF">SH580_20885</name>
</gene>
<feature type="region of interest" description="Disordered" evidence="3">
    <location>
        <begin position="1"/>
        <end position="21"/>
    </location>
</feature>
<dbReference type="PANTHER" id="PTHR43695:SF1">
    <property type="entry name" value="RHAMNOGALACTURONAN ACETYLESTERASE"/>
    <property type="match status" value="1"/>
</dbReference>
<dbReference type="InterPro" id="IPR013830">
    <property type="entry name" value="SGNH_hydro"/>
</dbReference>
<feature type="domain" description="SGNH hydrolase-type esterase" evidence="4">
    <location>
        <begin position="26"/>
        <end position="179"/>
    </location>
</feature>
<evidence type="ECO:0000256" key="3">
    <source>
        <dbReference type="SAM" id="MobiDB-lite"/>
    </source>
</evidence>
<dbReference type="Pfam" id="PF13472">
    <property type="entry name" value="Lipase_GDSL_2"/>
    <property type="match status" value="1"/>
</dbReference>
<dbReference type="EMBL" id="CP138858">
    <property type="protein sequence ID" value="WPJ95874.1"/>
    <property type="molecule type" value="Genomic_DNA"/>
</dbReference>
<keyword evidence="6" id="KW-1185">Reference proteome</keyword>
<evidence type="ECO:0000256" key="1">
    <source>
        <dbReference type="ARBA" id="ARBA00008668"/>
    </source>
</evidence>
<keyword evidence="2" id="KW-0378">Hydrolase</keyword>
<dbReference type="Proteomes" id="UP001324993">
    <property type="component" value="Chromosome"/>
</dbReference>
<evidence type="ECO:0000313" key="5">
    <source>
        <dbReference type="EMBL" id="WPJ95874.1"/>
    </source>
</evidence>
<feature type="compositionally biased region" description="Polar residues" evidence="3">
    <location>
        <begin position="1"/>
        <end position="17"/>
    </location>
</feature>
<dbReference type="InterPro" id="IPR036514">
    <property type="entry name" value="SGNH_hydro_sf"/>
</dbReference>
<dbReference type="RefSeq" id="WP_319832747.1">
    <property type="nucleotide sequence ID" value="NZ_CP138858.1"/>
</dbReference>
<sequence>MLETSMMNQTNTSPNASSERELIVLVGDSTVTGKSRDKDQAGWGWALQQWTTDDIEVINTAVGGRSSRSFRSEGRWDDALKLTPDWIFIQFGHNDQKGKGPERESAPETDYRDHLRRYIQEAREHGAQPILVTPVCRRTYSVDGTLRDSLAPYAESVRIVAQEMQVPHIDLHNYSLNQLAQITDKEAIQRFSPEGTTDRTHFSLSASRIVAQWVLNLLEVEVPELASHFIRPNEVLNQE</sequence>
<dbReference type="CDD" id="cd01821">
    <property type="entry name" value="Rhamnogalacturan_acetylesterase_like"/>
    <property type="match status" value="1"/>
</dbReference>
<proteinExistence type="inferred from homology"/>
<reference evidence="5 6" key="1">
    <citation type="submission" date="2023-11" db="EMBL/GenBank/DDBJ databases">
        <title>Coraliomargarita sp. nov., isolated from marine algae.</title>
        <authorList>
            <person name="Lee J.K."/>
            <person name="Baek J.H."/>
            <person name="Kim J.M."/>
            <person name="Choi D.G."/>
            <person name="Jeon C.O."/>
        </authorList>
    </citation>
    <scope>NUCLEOTIDE SEQUENCE [LARGE SCALE GENOMIC DNA]</scope>
    <source>
        <strain evidence="5 6">J2-16</strain>
    </source>
</reference>
<comment type="similarity">
    <text evidence="1">Belongs to the 'GDSL' lipolytic enzyme family.</text>
</comment>
<dbReference type="InterPro" id="IPR037459">
    <property type="entry name" value="RhgT-like"/>
</dbReference>